<gene>
    <name evidence="1" type="ORF">A4H97_20250</name>
</gene>
<dbReference type="RefSeq" id="WP_081197128.1">
    <property type="nucleotide sequence ID" value="NZ_FOCZ01000010.1"/>
</dbReference>
<dbReference type="AlphaFoldDB" id="A0A1V9FCB6"/>
<sequence length="88" mass="9778">MKRIKLVLNITAITIAIAGAIATSFYMQDNDQPQYIPVNNAFAPVGDFGTDYNCHDTPGVCTYYQPDPVARPKEYSPHRIGKYVPADQ</sequence>
<evidence type="ECO:0000313" key="1">
    <source>
        <dbReference type="EMBL" id="OQP55922.1"/>
    </source>
</evidence>
<dbReference type="EMBL" id="LVXG01000002">
    <property type="protein sequence ID" value="OQP55922.1"/>
    <property type="molecule type" value="Genomic_DNA"/>
</dbReference>
<evidence type="ECO:0000313" key="2">
    <source>
        <dbReference type="Proteomes" id="UP000192610"/>
    </source>
</evidence>
<protein>
    <submittedName>
        <fullName evidence="1">Uncharacterized protein</fullName>
    </submittedName>
</protein>
<dbReference type="Proteomes" id="UP000192610">
    <property type="component" value="Unassembled WGS sequence"/>
</dbReference>
<comment type="caution">
    <text evidence="1">The sequence shown here is derived from an EMBL/GenBank/DDBJ whole genome shotgun (WGS) entry which is preliminary data.</text>
</comment>
<accession>A0A1V9FCB6</accession>
<reference evidence="2" key="1">
    <citation type="submission" date="2016-04" db="EMBL/GenBank/DDBJ databases">
        <authorList>
            <person name="Chen L."/>
            <person name="Zhuang W."/>
            <person name="Wang G."/>
        </authorList>
    </citation>
    <scope>NUCLEOTIDE SEQUENCE [LARGE SCALE GENOMIC DNA]</scope>
    <source>
        <strain evidence="2">17621</strain>
    </source>
</reference>
<proteinExistence type="predicted"/>
<dbReference type="OrthoDB" id="680073at2"/>
<dbReference type="InterPro" id="IPR045391">
    <property type="entry name" value="DUF6520"/>
</dbReference>
<dbReference type="Pfam" id="PF20130">
    <property type="entry name" value="DUF6520"/>
    <property type="match status" value="1"/>
</dbReference>
<organism evidence="1 2">
    <name type="scientific">Niastella yeongjuensis</name>
    <dbReference type="NCBI Taxonomy" id="354355"/>
    <lineage>
        <taxon>Bacteria</taxon>
        <taxon>Pseudomonadati</taxon>
        <taxon>Bacteroidota</taxon>
        <taxon>Chitinophagia</taxon>
        <taxon>Chitinophagales</taxon>
        <taxon>Chitinophagaceae</taxon>
        <taxon>Niastella</taxon>
    </lineage>
</organism>
<name>A0A1V9FCB6_9BACT</name>
<keyword evidence="2" id="KW-1185">Reference proteome</keyword>